<keyword evidence="1" id="KW-1133">Transmembrane helix</keyword>
<dbReference type="AlphaFoldDB" id="C9LDI6"/>
<dbReference type="OrthoDB" id="88903at2"/>
<dbReference type="RefSeq" id="WP_006254028.1">
    <property type="nucleotide sequence ID" value="NZ_GG700642.1"/>
</dbReference>
<evidence type="ECO:0000313" key="4">
    <source>
        <dbReference type="Proteomes" id="UP000003460"/>
    </source>
</evidence>
<feature type="domain" description="KAP NTPase" evidence="2">
    <location>
        <begin position="181"/>
        <end position="437"/>
    </location>
</feature>
<dbReference type="eggNOG" id="COG4928">
    <property type="taxonomic scope" value="Bacteria"/>
</dbReference>
<dbReference type="EMBL" id="ACIJ02000004">
    <property type="protein sequence ID" value="EEX72854.1"/>
    <property type="molecule type" value="Genomic_DNA"/>
</dbReference>
<sequence>MIKNILQVVRKKAQVIWKKIQEPKMVRFILTALLILLITLAYHKPLMELYEDYIITPLLKPFESNIGVGLITVVFLLACSWDIVKRCKIRYQFSKYWIGGLCFVTTLLLICRLCSSYEYVIWTWIFAYVDVITFVCFAYVVLALFNCYKKEKAAKDEPIGTLLEDNPIEREKEDVFSLKGEAQKIAKEIRARNRAKTSSIAITAPWGGGKSSFLNLIREQINEDEFEIVYFVPRDSKSVQTIQEDFFSMIACVLAKYDSRCSHIMKDYMASLQLIDNRSIVERVLSIYRIWDKDSLKDSIKESFAALKKRVLVIIDDFDRLSKEEILEVLKLIDGNAAFTNLIFLTAYDKEQVNRVLGDTYQTPDACFVDKFFDVEFAIPFRKCEVISDYIKATLCKQLAANDSEGENIRRVLTDQTSIFEEYIPTLRDAKRYINQVVLDFEPIRGEVFVSDFLLLQLVKYRYPELYKGIFKQKYLETGDEFSLFGNNILYLKTDDDLENGNEVDKILSVLKLSFTQMDDNDKNTYRRICERKSFYNYFANQIYSALRISEMKVLFEMELTEAKMKIDKWAVSKDEIEDFVQYLANQDMGSFNEASFIRYVDLVTYTADKVPNLQAYALFLKLIALQNVEKYISKYKLDKESYKSRLLEIIKSEGSKLYIAKELHVDYTNGKPKEEEYLIKDADIWPFIIDKFKAAANDPATDEQWLQELLYRCIESKKDAFGEVVYNQECLCAYRERIEKAPAFYISNFIVPRWFEGSNYHCFTCEHCCREIFGGETQLEAFLKKCKKDELAGSLLAWNCWQLYKANNYMPIDYRNIGPVNEMIKNDLVEEVKMLDKMKQIEIVISEINIEDQTLTSEELSKLSGLLSKNKKELKNIQLPIALKEKILNEIDFKLKTLSQIEKAQER</sequence>
<dbReference type="GeneID" id="84575575"/>
<dbReference type="Pfam" id="PF07693">
    <property type="entry name" value="KAP_NTPase"/>
    <property type="match status" value="1"/>
</dbReference>
<keyword evidence="1" id="KW-0472">Membrane</keyword>
<dbReference type="Gene3D" id="3.40.50.300">
    <property type="entry name" value="P-loop containing nucleotide triphosphate hydrolases"/>
    <property type="match status" value="1"/>
</dbReference>
<accession>C9LDI6</accession>
<organism evidence="3 4">
    <name type="scientific">Alloprevotella tannerae ATCC 51259</name>
    <dbReference type="NCBI Taxonomy" id="626522"/>
    <lineage>
        <taxon>Bacteria</taxon>
        <taxon>Pseudomonadati</taxon>
        <taxon>Bacteroidota</taxon>
        <taxon>Bacteroidia</taxon>
        <taxon>Bacteroidales</taxon>
        <taxon>Prevotellaceae</taxon>
        <taxon>Alloprevotella</taxon>
    </lineage>
</organism>
<gene>
    <name evidence="3" type="ORF">GCWU000325_00257</name>
</gene>
<keyword evidence="4" id="KW-1185">Reference proteome</keyword>
<protein>
    <submittedName>
        <fullName evidence="3">KAP family P-loop domain protein</fullName>
    </submittedName>
</protein>
<dbReference type="InterPro" id="IPR011646">
    <property type="entry name" value="KAP_P-loop"/>
</dbReference>
<keyword evidence="1" id="KW-0812">Transmembrane</keyword>
<name>C9LDI6_9BACT</name>
<comment type="caution">
    <text evidence="3">The sequence shown here is derived from an EMBL/GenBank/DDBJ whole genome shotgun (WGS) entry which is preliminary data.</text>
</comment>
<dbReference type="Proteomes" id="UP000003460">
    <property type="component" value="Unassembled WGS sequence"/>
</dbReference>
<feature type="transmembrane region" description="Helical" evidence="1">
    <location>
        <begin position="25"/>
        <end position="43"/>
    </location>
</feature>
<feature type="transmembrane region" description="Helical" evidence="1">
    <location>
        <begin position="66"/>
        <end position="84"/>
    </location>
</feature>
<reference evidence="3" key="1">
    <citation type="submission" date="2009-09" db="EMBL/GenBank/DDBJ databases">
        <authorList>
            <person name="Weinstock G."/>
            <person name="Sodergren E."/>
            <person name="Clifton S."/>
            <person name="Fulton L."/>
            <person name="Fulton B."/>
            <person name="Courtney L."/>
            <person name="Fronick C."/>
            <person name="Harrison M."/>
            <person name="Strong C."/>
            <person name="Farmer C."/>
            <person name="Delahaunty K."/>
            <person name="Markovic C."/>
            <person name="Hall O."/>
            <person name="Minx P."/>
            <person name="Tomlinson C."/>
            <person name="Mitreva M."/>
            <person name="Nelson J."/>
            <person name="Hou S."/>
            <person name="Wollam A."/>
            <person name="Pepin K.H."/>
            <person name="Johnson M."/>
            <person name="Bhonagiri V."/>
            <person name="Nash W.E."/>
            <person name="Warren W."/>
            <person name="Chinwalla A."/>
            <person name="Mardis E.R."/>
            <person name="Wilson R.K."/>
        </authorList>
    </citation>
    <scope>NUCLEOTIDE SEQUENCE [LARGE SCALE GENOMIC DNA]</scope>
    <source>
        <strain evidence="3">ATCC 51259</strain>
    </source>
</reference>
<proteinExistence type="predicted"/>
<dbReference type="HOGENOM" id="CLU_319790_0_0_10"/>
<evidence type="ECO:0000259" key="2">
    <source>
        <dbReference type="Pfam" id="PF07693"/>
    </source>
</evidence>
<evidence type="ECO:0000256" key="1">
    <source>
        <dbReference type="SAM" id="Phobius"/>
    </source>
</evidence>
<dbReference type="InterPro" id="IPR027417">
    <property type="entry name" value="P-loop_NTPase"/>
</dbReference>
<dbReference type="SUPFAM" id="SSF52540">
    <property type="entry name" value="P-loop containing nucleoside triphosphate hydrolases"/>
    <property type="match status" value="1"/>
</dbReference>
<feature type="transmembrane region" description="Helical" evidence="1">
    <location>
        <begin position="121"/>
        <end position="145"/>
    </location>
</feature>
<evidence type="ECO:0000313" key="3">
    <source>
        <dbReference type="EMBL" id="EEX72854.1"/>
    </source>
</evidence>